<proteinExistence type="predicted"/>
<dbReference type="RefSeq" id="WP_181731173.1">
    <property type="nucleotide sequence ID" value="NZ_JACEIR010000001.1"/>
</dbReference>
<evidence type="ECO:0000313" key="3">
    <source>
        <dbReference type="EMBL" id="MBH8593740.1"/>
    </source>
</evidence>
<feature type="transmembrane region" description="Helical" evidence="1">
    <location>
        <begin position="60"/>
        <end position="82"/>
    </location>
</feature>
<keyword evidence="1" id="KW-0812">Transmembrane</keyword>
<sequence length="313" mass="33864">MQKIHWKQGLQSGWKTSLELAKVVFPIAFFVHIAKHTFLLTWFANLLAPFMSLFGLNGEAAIPLVLGNVLNLYAALGAIGALDLTVKQVFILAVMLSFSHNMFIESALCRKVGVAVWVPLAVRGGLAALSGILIHLFWPGGNSKASVNLVSGGETVYSGWDEIIGSAFWTATTGVLQFAAILIPLTLFLQALKDLKVLDKIAVWISPFLKPFGIAKEGSVTMVSGLLAGLFLGAGLIIQQAQEHNLSKRDITLIIIFLAACHAVIEDTVIFIPLGIPVQYLLLVRFGAAVLLTLAVARFWRRPAARYATSHHG</sequence>
<keyword evidence="1" id="KW-1133">Transmembrane helix</keyword>
<reference evidence="3 4" key="1">
    <citation type="submission" date="2020-12" db="EMBL/GenBank/DDBJ databases">
        <title>WGS of Thermoactinomyces spp.</title>
        <authorList>
            <person name="Cheng K."/>
        </authorList>
    </citation>
    <scope>NUCLEOTIDE SEQUENCE [LARGE SCALE GENOMIC DNA]</scope>
    <source>
        <strain evidence="4">CICC 10671\DSM 43846</strain>
    </source>
</reference>
<dbReference type="AlphaFoldDB" id="A0A8I1AAQ5"/>
<keyword evidence="1" id="KW-0472">Membrane</keyword>
<evidence type="ECO:0000256" key="1">
    <source>
        <dbReference type="SAM" id="Phobius"/>
    </source>
</evidence>
<keyword evidence="4" id="KW-1185">Reference proteome</keyword>
<organism evidence="3 4">
    <name type="scientific">Thermoactinomyces intermedius</name>
    <dbReference type="NCBI Taxonomy" id="2024"/>
    <lineage>
        <taxon>Bacteria</taxon>
        <taxon>Bacillati</taxon>
        <taxon>Bacillota</taxon>
        <taxon>Bacilli</taxon>
        <taxon>Bacillales</taxon>
        <taxon>Thermoactinomycetaceae</taxon>
        <taxon>Thermoactinomyces</taxon>
    </lineage>
</organism>
<feature type="domain" description="Nucleoside transporter/FeoB GTPase Gate" evidence="2">
    <location>
        <begin position="176"/>
        <end position="265"/>
    </location>
</feature>
<comment type="caution">
    <text evidence="3">The sequence shown here is derived from an EMBL/GenBank/DDBJ whole genome shotgun (WGS) entry which is preliminary data.</text>
</comment>
<dbReference type="EMBL" id="JAECVW010000001">
    <property type="protein sequence ID" value="MBH8593740.1"/>
    <property type="molecule type" value="Genomic_DNA"/>
</dbReference>
<evidence type="ECO:0000259" key="2">
    <source>
        <dbReference type="Pfam" id="PF07670"/>
    </source>
</evidence>
<feature type="transmembrane region" description="Helical" evidence="1">
    <location>
        <begin position="280"/>
        <end position="300"/>
    </location>
</feature>
<feature type="transmembrane region" description="Helical" evidence="1">
    <location>
        <begin position="163"/>
        <end position="185"/>
    </location>
</feature>
<feature type="domain" description="Nucleoside transporter/FeoB GTPase Gate" evidence="2">
    <location>
        <begin position="19"/>
        <end position="100"/>
    </location>
</feature>
<accession>A0A8I1AAQ5</accession>
<feature type="transmembrane region" description="Helical" evidence="1">
    <location>
        <begin position="116"/>
        <end position="138"/>
    </location>
</feature>
<gene>
    <name evidence="3" type="ORF">I8U20_00165</name>
</gene>
<feature type="transmembrane region" description="Helical" evidence="1">
    <location>
        <begin position="23"/>
        <end position="48"/>
    </location>
</feature>
<dbReference type="Pfam" id="PF07670">
    <property type="entry name" value="Gate"/>
    <property type="match status" value="2"/>
</dbReference>
<feature type="transmembrane region" description="Helical" evidence="1">
    <location>
        <begin position="220"/>
        <end position="239"/>
    </location>
</feature>
<evidence type="ECO:0000313" key="4">
    <source>
        <dbReference type="Proteomes" id="UP000633619"/>
    </source>
</evidence>
<dbReference type="InterPro" id="IPR011642">
    <property type="entry name" value="Gate_dom"/>
</dbReference>
<feature type="transmembrane region" description="Helical" evidence="1">
    <location>
        <begin position="88"/>
        <end position="104"/>
    </location>
</feature>
<feature type="transmembrane region" description="Helical" evidence="1">
    <location>
        <begin position="251"/>
        <end position="274"/>
    </location>
</feature>
<dbReference type="Proteomes" id="UP000633619">
    <property type="component" value="Unassembled WGS sequence"/>
</dbReference>
<protein>
    <submittedName>
        <fullName evidence="3">Nucleoside recognition domain-containing protein</fullName>
    </submittedName>
</protein>
<name>A0A8I1AAQ5_THEIN</name>